<proteinExistence type="predicted"/>
<feature type="compositionally biased region" description="Low complexity" evidence="1">
    <location>
        <begin position="619"/>
        <end position="639"/>
    </location>
</feature>
<feature type="compositionally biased region" description="Acidic residues" evidence="1">
    <location>
        <begin position="377"/>
        <end position="388"/>
    </location>
</feature>
<dbReference type="PROSITE" id="PS51505">
    <property type="entry name" value="SCA7"/>
    <property type="match status" value="1"/>
</dbReference>
<dbReference type="InParanoid" id="A0A6J2W6M1"/>
<evidence type="ECO:0000256" key="1">
    <source>
        <dbReference type="SAM" id="MobiDB-lite"/>
    </source>
</evidence>
<name>A0A6J2W6M1_CHACN</name>
<feature type="compositionally biased region" description="Basic and acidic residues" evidence="1">
    <location>
        <begin position="210"/>
        <end position="219"/>
    </location>
</feature>
<dbReference type="FunCoup" id="A0A6J2W6M1">
    <property type="interactions" value="70"/>
</dbReference>
<feature type="compositionally biased region" description="Polar residues" evidence="1">
    <location>
        <begin position="493"/>
        <end position="520"/>
    </location>
</feature>
<dbReference type="GeneID" id="115821397"/>
<feature type="compositionally biased region" description="Low complexity" evidence="1">
    <location>
        <begin position="187"/>
        <end position="199"/>
    </location>
</feature>
<evidence type="ECO:0000313" key="3">
    <source>
        <dbReference type="Proteomes" id="UP000504632"/>
    </source>
</evidence>
<dbReference type="RefSeq" id="XP_030641085.1">
    <property type="nucleotide sequence ID" value="XM_030785225.1"/>
</dbReference>
<evidence type="ECO:0000313" key="4">
    <source>
        <dbReference type="RefSeq" id="XP_030641085.1"/>
    </source>
</evidence>
<feature type="region of interest" description="Disordered" evidence="1">
    <location>
        <begin position="294"/>
        <end position="321"/>
    </location>
</feature>
<feature type="compositionally biased region" description="Acidic residues" evidence="1">
    <location>
        <begin position="350"/>
        <end position="359"/>
    </location>
</feature>
<reference evidence="4" key="1">
    <citation type="submission" date="2025-08" db="UniProtKB">
        <authorList>
            <consortium name="RefSeq"/>
        </authorList>
    </citation>
    <scope>IDENTIFICATION</scope>
</reference>
<organism evidence="3 4">
    <name type="scientific">Chanos chanos</name>
    <name type="common">Milkfish</name>
    <name type="synonym">Mugil chanos</name>
    <dbReference type="NCBI Taxonomy" id="29144"/>
    <lineage>
        <taxon>Eukaryota</taxon>
        <taxon>Metazoa</taxon>
        <taxon>Chordata</taxon>
        <taxon>Craniata</taxon>
        <taxon>Vertebrata</taxon>
        <taxon>Euteleostomi</taxon>
        <taxon>Actinopterygii</taxon>
        <taxon>Neopterygii</taxon>
        <taxon>Teleostei</taxon>
        <taxon>Ostariophysi</taxon>
        <taxon>Gonorynchiformes</taxon>
        <taxon>Chanidae</taxon>
        <taxon>Chanos</taxon>
    </lineage>
</organism>
<dbReference type="InterPro" id="IPR052237">
    <property type="entry name" value="Ataxin-7-like_regulator"/>
</dbReference>
<feature type="region of interest" description="Disordered" evidence="1">
    <location>
        <begin position="175"/>
        <end position="219"/>
    </location>
</feature>
<sequence length="705" mass="77672">MMAVRARAKTVMAAVDRWISILDDFVGQSWNSWIDKANASSLEGLAEECNKNVKKRMETMTLRREDMSIYGYCPANDDFFLVVCSHCGQVVKPQAFEKHCERRHGNISKLHSPTSVSVPLQPPRPVQPASQRDVVREPQDSKNQGAGPLRASALTPSPLLKSAKTHKDGARVFQLDKLSQGSPSSPPRLSIPSPRDSSSQRGPTPPRVPSPKEKPLQKGLEEHCHLWGPRTYSRTYKKVPKKQCDFDKHCGVLDPERKKLCTRLLTCNLHSIHQRRQVVGRSKTFDQLVTELKVGSKAHSQTQLSRDGPESDSSCPEDSAHQTGSQHYRCQLISCATLRSRPALVCDIEEEEEEDESLEAPEVLSQLPHSPRGFSSEESEEEGQEELLDLPSSVWHPKPLGLCTFGSHALGCSVFTFDRKLHHLRFALSAMLKQHLSAHLWKKIPQVAEVRSHLIPASSLGSDSGSHDSARRAAPSSLKAGSTFLKSDPSPLPQRTSRENCSSGQSETRAVGSPTVSKTAPTLGPRRPHTPAGRPSKHPLQARLQQAEHSPTPSKRRCSPYEDEPSGLNRSQDSYERTRTVPTSHGPINGAHSPGKKPRPQAHNVETKLPSKGELKVMSSFYSSPESSSLSHSGDGASGIHRRTLSYEHTGAGKKRKTSGASSQIPKPSSQSESALYSWNKSTRGEGVSISLNKKRDTQKPKLHH</sequence>
<dbReference type="Proteomes" id="UP000504632">
    <property type="component" value="Chromosome 9"/>
</dbReference>
<dbReference type="Gene3D" id="6.10.140.1270">
    <property type="match status" value="1"/>
</dbReference>
<feature type="compositionally biased region" description="Basic and acidic residues" evidence="1">
    <location>
        <begin position="605"/>
        <end position="615"/>
    </location>
</feature>
<dbReference type="InterPro" id="IPR013243">
    <property type="entry name" value="SCA7_dom"/>
</dbReference>
<protein>
    <submittedName>
        <fullName evidence="4">Ataxin-7-like protein 2b</fullName>
    </submittedName>
</protein>
<feature type="compositionally biased region" description="Basic and acidic residues" evidence="1">
    <location>
        <begin position="694"/>
        <end position="705"/>
    </location>
</feature>
<feature type="region of interest" description="Disordered" evidence="1">
    <location>
        <begin position="106"/>
        <end position="158"/>
    </location>
</feature>
<gene>
    <name evidence="4" type="primary">atxn7l2b</name>
</gene>
<dbReference type="Pfam" id="PF08313">
    <property type="entry name" value="SCA7"/>
    <property type="match status" value="1"/>
</dbReference>
<keyword evidence="3" id="KW-1185">Reference proteome</keyword>
<accession>A0A6J2W6M1</accession>
<dbReference type="PANTHER" id="PTHR15117">
    <property type="entry name" value="ATAXIN 7 RELATED"/>
    <property type="match status" value="1"/>
</dbReference>
<dbReference type="OrthoDB" id="21678at2759"/>
<feature type="compositionally biased region" description="Polar residues" evidence="1">
    <location>
        <begin position="659"/>
        <end position="682"/>
    </location>
</feature>
<dbReference type="PANTHER" id="PTHR15117:SF5">
    <property type="entry name" value="ATAXIN-7-LIKE PROTEIN 2"/>
    <property type="match status" value="1"/>
</dbReference>
<feature type="domain" description="SCA7" evidence="2">
    <location>
        <begin position="237"/>
        <end position="304"/>
    </location>
</feature>
<evidence type="ECO:0000259" key="2">
    <source>
        <dbReference type="PROSITE" id="PS51505"/>
    </source>
</evidence>
<feature type="region of interest" description="Disordered" evidence="1">
    <location>
        <begin position="350"/>
        <end position="388"/>
    </location>
</feature>
<dbReference type="AlphaFoldDB" id="A0A6J2W6M1"/>
<feature type="compositionally biased region" description="Polar residues" evidence="1">
    <location>
        <begin position="109"/>
        <end position="118"/>
    </location>
</feature>
<feature type="compositionally biased region" description="Polar residues" evidence="1">
    <location>
        <begin position="298"/>
        <end position="321"/>
    </location>
</feature>
<feature type="compositionally biased region" description="Polar residues" evidence="1">
    <location>
        <begin position="543"/>
        <end position="553"/>
    </location>
</feature>
<feature type="region of interest" description="Disordered" evidence="1">
    <location>
        <begin position="458"/>
        <end position="705"/>
    </location>
</feature>
<dbReference type="CTD" id="436928"/>